<dbReference type="RefSeq" id="WP_076759469.1">
    <property type="nucleotide sequence ID" value="NZ_FTPL01000004.1"/>
</dbReference>
<protein>
    <submittedName>
        <fullName evidence="1">Uncharacterized protein</fullName>
    </submittedName>
</protein>
<evidence type="ECO:0000313" key="1">
    <source>
        <dbReference type="EMBL" id="SIT91176.1"/>
    </source>
</evidence>
<gene>
    <name evidence="1" type="ORF">SAMN05428946_2615</name>
</gene>
<evidence type="ECO:0000313" key="2">
    <source>
        <dbReference type="Proteomes" id="UP000187550"/>
    </source>
</evidence>
<reference evidence="2" key="1">
    <citation type="submission" date="2017-01" db="EMBL/GenBank/DDBJ databases">
        <authorList>
            <person name="Varghese N."/>
            <person name="Submissions S."/>
        </authorList>
    </citation>
    <scope>NUCLEOTIDE SEQUENCE [LARGE SCALE GENOMIC DNA]</scope>
    <source>
        <strain evidence="2">MNA4</strain>
    </source>
</reference>
<dbReference type="OrthoDB" id="2456308at2"/>
<accession>A0A1U7PT30</accession>
<organism evidence="1 2">
    <name type="scientific">Edaphobacillus lindanitolerans</name>
    <dbReference type="NCBI Taxonomy" id="550447"/>
    <lineage>
        <taxon>Bacteria</taxon>
        <taxon>Bacillati</taxon>
        <taxon>Bacillota</taxon>
        <taxon>Bacilli</taxon>
        <taxon>Bacillales</taxon>
        <taxon>Bacillaceae</taxon>
        <taxon>Edaphobacillus</taxon>
    </lineage>
</organism>
<keyword evidence="2" id="KW-1185">Reference proteome</keyword>
<name>A0A1U7PT30_9BACI</name>
<proteinExistence type="predicted"/>
<dbReference type="STRING" id="550447.SAMN05428946_2615"/>
<dbReference type="AlphaFoldDB" id="A0A1U7PT30"/>
<dbReference type="EMBL" id="FTPL01000004">
    <property type="protein sequence ID" value="SIT91176.1"/>
    <property type="molecule type" value="Genomic_DNA"/>
</dbReference>
<dbReference type="Proteomes" id="UP000187550">
    <property type="component" value="Unassembled WGS sequence"/>
</dbReference>
<sequence>MDDPRGFEDVPFGKSISYEHFLFYLEQGREIEFVYQAKEYFISRSLEGRAVWDGKTKLGECSGESHQDIVHIIRIDGVSLTDLINQNQIKISTVF</sequence>